<protein>
    <submittedName>
        <fullName evidence="2">Uncharacterized protein</fullName>
    </submittedName>
</protein>
<keyword evidence="1" id="KW-0812">Transmembrane</keyword>
<dbReference type="EMBL" id="AOGZ02000014">
    <property type="protein sequence ID" value="EOQ97315.1"/>
    <property type="molecule type" value="Genomic_DNA"/>
</dbReference>
<feature type="transmembrane region" description="Helical" evidence="1">
    <location>
        <begin position="52"/>
        <end position="76"/>
    </location>
</feature>
<evidence type="ECO:0000256" key="1">
    <source>
        <dbReference type="SAM" id="Phobius"/>
    </source>
</evidence>
<reference evidence="2" key="1">
    <citation type="submission" date="2013-04" db="EMBL/GenBank/DDBJ databases">
        <authorList>
            <person name="Harkins D.M."/>
            <person name="Durkin A.S."/>
            <person name="Brinkac L.M."/>
            <person name="Haft D.H."/>
            <person name="Selengut J.D."/>
            <person name="Sanka R."/>
            <person name="DePew J."/>
            <person name="Purushe J."/>
            <person name="Galloway R.L."/>
            <person name="Vinetz J.M."/>
            <person name="Sutton G.G."/>
            <person name="Nierman W.C."/>
            <person name="Fouts D.E."/>
        </authorList>
    </citation>
    <scope>NUCLEOTIDE SEQUENCE [LARGE SCALE GENOMIC DNA]</scope>
    <source>
        <strain evidence="2">CDC</strain>
    </source>
</reference>
<gene>
    <name evidence="2" type="ORF">LEP1GSC195_2578</name>
</gene>
<dbReference type="RefSeq" id="WP_015682614.1">
    <property type="nucleotide sequence ID" value="NZ_AOGZ02000014.1"/>
</dbReference>
<feature type="transmembrane region" description="Helical" evidence="1">
    <location>
        <begin position="21"/>
        <end position="40"/>
    </location>
</feature>
<name>R9AAV0_9LEPT</name>
<comment type="caution">
    <text evidence="2">The sequence shown here is derived from an EMBL/GenBank/DDBJ whole genome shotgun (WGS) entry which is preliminary data.</text>
</comment>
<sequence>MAIFFEPSQNMLNNHWNKKNLLIIAIYVIGFGIGTFSHTMDMVKLSFFGYTFAPLLLNFFWTSLLVLDPLVIVLLFVRFRYAIYLAVIIMILDILINLLFGVSVGNRNILLGLTTQIPFGCFVFLTAKHLSRYMSIAASLKL</sequence>
<feature type="transmembrane region" description="Helical" evidence="1">
    <location>
        <begin position="109"/>
        <end position="127"/>
    </location>
</feature>
<evidence type="ECO:0000313" key="3">
    <source>
        <dbReference type="Proteomes" id="UP000013984"/>
    </source>
</evidence>
<dbReference type="Proteomes" id="UP000013984">
    <property type="component" value="Unassembled WGS sequence"/>
</dbReference>
<dbReference type="STRING" id="1218599.LEP1GSC195_2578"/>
<keyword evidence="1" id="KW-0472">Membrane</keyword>
<organism evidence="2 3">
    <name type="scientific">Leptospira wolbachii serovar Codice str. CDC</name>
    <dbReference type="NCBI Taxonomy" id="1218599"/>
    <lineage>
        <taxon>Bacteria</taxon>
        <taxon>Pseudomonadati</taxon>
        <taxon>Spirochaetota</taxon>
        <taxon>Spirochaetia</taxon>
        <taxon>Leptospirales</taxon>
        <taxon>Leptospiraceae</taxon>
        <taxon>Leptospira</taxon>
    </lineage>
</organism>
<proteinExistence type="predicted"/>
<feature type="transmembrane region" description="Helical" evidence="1">
    <location>
        <begin position="83"/>
        <end position="103"/>
    </location>
</feature>
<dbReference type="AlphaFoldDB" id="R9AAV0"/>
<evidence type="ECO:0000313" key="2">
    <source>
        <dbReference type="EMBL" id="EOQ97315.1"/>
    </source>
</evidence>
<keyword evidence="1" id="KW-1133">Transmembrane helix</keyword>
<accession>R9AAV0</accession>
<keyword evidence="3" id="KW-1185">Reference proteome</keyword>